<protein>
    <recommendedName>
        <fullName evidence="1">CinA-like protein</fullName>
    </recommendedName>
</protein>
<dbReference type="InterPro" id="IPR008135">
    <property type="entry name" value="Competence-induced_CinA"/>
</dbReference>
<evidence type="ECO:0000256" key="1">
    <source>
        <dbReference type="HAMAP-Rule" id="MF_00226"/>
    </source>
</evidence>
<dbReference type="InterPro" id="IPR041424">
    <property type="entry name" value="CinA_KH"/>
</dbReference>
<dbReference type="InterPro" id="IPR001453">
    <property type="entry name" value="MoaB/Mog_dom"/>
</dbReference>
<dbReference type="Gene3D" id="3.30.70.2860">
    <property type="match status" value="1"/>
</dbReference>
<dbReference type="Pfam" id="PF00994">
    <property type="entry name" value="MoCF_biosynth"/>
    <property type="match status" value="1"/>
</dbReference>
<accession>A0ABS9UP74</accession>
<dbReference type="InterPro" id="IPR008136">
    <property type="entry name" value="CinA_C"/>
</dbReference>
<dbReference type="InterPro" id="IPR036653">
    <property type="entry name" value="CinA-like_C"/>
</dbReference>
<comment type="similarity">
    <text evidence="1">Belongs to the CinA family.</text>
</comment>
<feature type="domain" description="MoaB/Mog" evidence="2">
    <location>
        <begin position="10"/>
        <end position="176"/>
    </location>
</feature>
<dbReference type="RefSeq" id="WP_241274935.1">
    <property type="nucleotide sequence ID" value="NZ_JAKZGS010000007.1"/>
</dbReference>
<comment type="caution">
    <text evidence="3">The sequence shown here is derived from an EMBL/GenBank/DDBJ whole genome shotgun (WGS) entry which is preliminary data.</text>
</comment>
<evidence type="ECO:0000259" key="2">
    <source>
        <dbReference type="SMART" id="SM00852"/>
    </source>
</evidence>
<dbReference type="SUPFAM" id="SSF142433">
    <property type="entry name" value="CinA-like"/>
    <property type="match status" value="1"/>
</dbReference>
<dbReference type="InterPro" id="IPR050101">
    <property type="entry name" value="CinA"/>
</dbReference>
<keyword evidence="4" id="KW-1185">Reference proteome</keyword>
<proteinExistence type="inferred from homology"/>
<reference evidence="3" key="1">
    <citation type="submission" date="2022-03" db="EMBL/GenBank/DDBJ databases">
        <title>De novo assembled genomes of Belliella spp. (Cyclobacteriaceae) strains.</title>
        <authorList>
            <person name="Szabo A."/>
            <person name="Korponai K."/>
            <person name="Felfoldi T."/>
        </authorList>
    </citation>
    <scope>NUCLEOTIDE SEQUENCE</scope>
    <source>
        <strain evidence="3">DSM 107340</strain>
    </source>
</reference>
<dbReference type="NCBIfam" id="TIGR00200">
    <property type="entry name" value="cinA_nterm"/>
    <property type="match status" value="1"/>
</dbReference>
<dbReference type="NCBIfam" id="NF001813">
    <property type="entry name" value="PRK00549.1"/>
    <property type="match status" value="1"/>
</dbReference>
<dbReference type="InterPro" id="IPR036425">
    <property type="entry name" value="MoaB/Mog-like_dom_sf"/>
</dbReference>
<dbReference type="SMART" id="SM00852">
    <property type="entry name" value="MoCF_biosynth"/>
    <property type="match status" value="1"/>
</dbReference>
<dbReference type="Pfam" id="PF02464">
    <property type="entry name" value="CinA"/>
    <property type="match status" value="1"/>
</dbReference>
<dbReference type="CDD" id="cd00885">
    <property type="entry name" value="cinA"/>
    <property type="match status" value="1"/>
</dbReference>
<gene>
    <name evidence="3" type="ORF">MM236_10495</name>
</gene>
<dbReference type="PANTHER" id="PTHR13939:SF0">
    <property type="entry name" value="NMN AMIDOHYDROLASE-LIKE PROTEIN YFAY"/>
    <property type="match status" value="1"/>
</dbReference>
<evidence type="ECO:0000313" key="3">
    <source>
        <dbReference type="EMBL" id="MCH7398421.1"/>
    </source>
</evidence>
<dbReference type="NCBIfam" id="TIGR00199">
    <property type="entry name" value="PncC_domain"/>
    <property type="match status" value="1"/>
</dbReference>
<evidence type="ECO:0000313" key="4">
    <source>
        <dbReference type="Proteomes" id="UP001165488"/>
    </source>
</evidence>
<name>A0ABS9UP74_9BACT</name>
<dbReference type="EMBL" id="JAKZGS010000007">
    <property type="protein sequence ID" value="MCH7398421.1"/>
    <property type="molecule type" value="Genomic_DNA"/>
</dbReference>
<dbReference type="PIRSF" id="PIRSF006728">
    <property type="entry name" value="CinA"/>
    <property type="match status" value="1"/>
</dbReference>
<dbReference type="SUPFAM" id="SSF53218">
    <property type="entry name" value="Molybdenum cofactor biosynthesis proteins"/>
    <property type="match status" value="1"/>
</dbReference>
<dbReference type="Gene3D" id="3.90.950.20">
    <property type="entry name" value="CinA-like"/>
    <property type="match status" value="1"/>
</dbReference>
<dbReference type="Gene3D" id="3.40.980.10">
    <property type="entry name" value="MoaB/Mog-like domain"/>
    <property type="match status" value="1"/>
</dbReference>
<dbReference type="Pfam" id="PF18146">
    <property type="entry name" value="CinA_KH"/>
    <property type="match status" value="1"/>
</dbReference>
<dbReference type="NCBIfam" id="TIGR00177">
    <property type="entry name" value="molyb_syn"/>
    <property type="match status" value="1"/>
</dbReference>
<dbReference type="HAMAP" id="MF_00226_B">
    <property type="entry name" value="CinA_B"/>
    <property type="match status" value="1"/>
</dbReference>
<dbReference type="PANTHER" id="PTHR13939">
    <property type="entry name" value="NICOTINAMIDE-NUCLEOTIDE AMIDOHYDROLASE PNCC"/>
    <property type="match status" value="1"/>
</dbReference>
<dbReference type="Proteomes" id="UP001165488">
    <property type="component" value="Unassembled WGS sequence"/>
</dbReference>
<organism evidence="3 4">
    <name type="scientific">Belliella calami</name>
    <dbReference type="NCBI Taxonomy" id="2923436"/>
    <lineage>
        <taxon>Bacteria</taxon>
        <taxon>Pseudomonadati</taxon>
        <taxon>Bacteroidota</taxon>
        <taxon>Cytophagia</taxon>
        <taxon>Cytophagales</taxon>
        <taxon>Cyclobacteriaceae</taxon>
        <taxon>Belliella</taxon>
    </lineage>
</organism>
<sequence length="421" mass="47445">MTNYKEIKAEILAIGDELLYGQIVDTNSHWISQELDKIGVRVIQRTTVGDNKEHIMEAFKAAENRADIVLMTGGLGPTNDDLTKPLLAEYFNCEIKLVPEALEAVRTFFEKRGRELTELNKLQAHLPTKCTYVPNEVGTAPGMWFEENDTAWMSMPGVPHEMKKLMKDYVIPKIRSMYTLPIIYHKVIKTVGIGESWLADLIREWESKLPKNIKLAYLPSLGQVKLRLTAFGEDYDELQADVETQIELVKPFIEKYIFGYNHETLEESIGRLLKQKNKKVALAESCTGGYISHLITSIPGSSKYFQGALIPYHNEFKSDILNVEVEVLKTKGAVSEETIIQMAENIRTKFNSDYGLASSGIAGPEGGWAEKPVGTVWIACAWEGNTITKKLQLTQDRMLNIQLTAVASLNLLRQCILEKTE</sequence>